<gene>
    <name evidence="7" type="ORF">LOKVESSMR4R_00533</name>
</gene>
<dbReference type="RefSeq" id="WP_204248707.1">
    <property type="nucleotide sequence ID" value="NZ_CP021431.1"/>
</dbReference>
<dbReference type="GO" id="GO:0016491">
    <property type="term" value="F:oxidoreductase activity"/>
    <property type="evidence" value="ECO:0007669"/>
    <property type="project" value="UniProtKB-KW"/>
</dbReference>
<dbReference type="InterPro" id="IPR001853">
    <property type="entry name" value="DSBA-like_thioredoxin_dom"/>
</dbReference>
<keyword evidence="4" id="KW-0676">Redox-active center</keyword>
<reference evidence="7 8" key="1">
    <citation type="submission" date="2017-05" db="EMBL/GenBank/DDBJ databases">
        <title>Genome Sequence of Loktanella vestfoldensis Strain SMR4r Isolated from a Culture of the Diatom Skeletonema marinoi.</title>
        <authorList>
            <person name="Topel M."/>
            <person name="Pinder M.I.M."/>
            <person name="Johansson O.N."/>
            <person name="Kourtchenko O."/>
            <person name="Godhe A."/>
            <person name="Clarke A.K."/>
        </authorList>
    </citation>
    <scope>NUCLEOTIDE SEQUENCE [LARGE SCALE GENOMIC DNA]</scope>
    <source>
        <strain evidence="7 8">SMR4r</strain>
    </source>
</reference>
<keyword evidence="1 5" id="KW-0732">Signal</keyword>
<dbReference type="SUPFAM" id="SSF52833">
    <property type="entry name" value="Thioredoxin-like"/>
    <property type="match status" value="1"/>
</dbReference>
<evidence type="ECO:0000256" key="3">
    <source>
        <dbReference type="ARBA" id="ARBA00023157"/>
    </source>
</evidence>
<evidence type="ECO:0000256" key="1">
    <source>
        <dbReference type="ARBA" id="ARBA00022729"/>
    </source>
</evidence>
<dbReference type="AlphaFoldDB" id="A0A1Y0E931"/>
<dbReference type="Proteomes" id="UP000195273">
    <property type="component" value="Chromosome"/>
</dbReference>
<protein>
    <submittedName>
        <fullName evidence="7">DSBA-like thioredoxin domain protein</fullName>
    </submittedName>
</protein>
<evidence type="ECO:0000256" key="4">
    <source>
        <dbReference type="ARBA" id="ARBA00023284"/>
    </source>
</evidence>
<keyword evidence="2" id="KW-0560">Oxidoreductase</keyword>
<dbReference type="STRING" id="1122181.GCA_000382265_02880"/>
<feature type="signal peptide" evidence="5">
    <location>
        <begin position="1"/>
        <end position="23"/>
    </location>
</feature>
<dbReference type="Pfam" id="PF01323">
    <property type="entry name" value="DSBA"/>
    <property type="match status" value="1"/>
</dbReference>
<dbReference type="KEGG" id="lvs:LOKVESSMR4R_00533"/>
<dbReference type="PROSITE" id="PS51352">
    <property type="entry name" value="THIOREDOXIN_2"/>
    <property type="match status" value="1"/>
</dbReference>
<evidence type="ECO:0000256" key="2">
    <source>
        <dbReference type="ARBA" id="ARBA00023002"/>
    </source>
</evidence>
<keyword evidence="8" id="KW-1185">Reference proteome</keyword>
<proteinExistence type="predicted"/>
<feature type="chain" id="PRO_5013276610" evidence="5">
    <location>
        <begin position="24"/>
        <end position="241"/>
    </location>
</feature>
<evidence type="ECO:0000313" key="8">
    <source>
        <dbReference type="Proteomes" id="UP000195273"/>
    </source>
</evidence>
<keyword evidence="3" id="KW-1015">Disulfide bond</keyword>
<evidence type="ECO:0000313" key="7">
    <source>
        <dbReference type="EMBL" id="ART99870.1"/>
    </source>
</evidence>
<dbReference type="PANTHER" id="PTHR13887">
    <property type="entry name" value="GLUTATHIONE S-TRANSFERASE KAPPA"/>
    <property type="match status" value="1"/>
</dbReference>
<dbReference type="PANTHER" id="PTHR13887:SF14">
    <property type="entry name" value="DISULFIDE BOND FORMATION PROTEIN D"/>
    <property type="match status" value="1"/>
</dbReference>
<dbReference type="Pfam" id="PF18312">
    <property type="entry name" value="ScsC_N"/>
    <property type="match status" value="1"/>
</dbReference>
<dbReference type="InterPro" id="IPR036249">
    <property type="entry name" value="Thioredoxin-like_sf"/>
</dbReference>
<dbReference type="InterPro" id="IPR041205">
    <property type="entry name" value="ScsC_N"/>
</dbReference>
<accession>A0A1Y0E931</accession>
<dbReference type="CDD" id="cd03023">
    <property type="entry name" value="DsbA_Com1_like"/>
    <property type="match status" value="1"/>
</dbReference>
<dbReference type="EMBL" id="CP021431">
    <property type="protein sequence ID" value="ART99870.1"/>
    <property type="molecule type" value="Genomic_DNA"/>
</dbReference>
<feature type="domain" description="Thioredoxin" evidence="6">
    <location>
        <begin position="52"/>
        <end position="239"/>
    </location>
</feature>
<name>A0A1Y0E931_9RHOB</name>
<dbReference type="InterPro" id="IPR013766">
    <property type="entry name" value="Thioredoxin_domain"/>
</dbReference>
<dbReference type="Gene3D" id="3.40.30.10">
    <property type="entry name" value="Glutaredoxin"/>
    <property type="match status" value="1"/>
</dbReference>
<evidence type="ECO:0000259" key="6">
    <source>
        <dbReference type="PROSITE" id="PS51352"/>
    </source>
</evidence>
<sequence length="241" mass="26168">MNMTRLFSIAAICALPLSLGAQSLTEDQVRDLVLDTIRANPQIIVEALQILEQDQQEAQATAARAALDDQRMVLENDPNAPVIGNPDGDVTVVEFFDYNCPYCRNAKLELDGLLSADSNVRVVLREWPVLGEGSVFAARAALASRAQGKYAEFHTALMTMQGRAEEQSVMRVAQSLGLDLDQLRRDMQAPAVTEHLQMSNGLGRALGFTGTPSFVIGENLAPGMIRADQMQRLVAAARAAE</sequence>
<evidence type="ECO:0000256" key="5">
    <source>
        <dbReference type="SAM" id="SignalP"/>
    </source>
</evidence>
<organism evidence="7 8">
    <name type="scientific">Yoonia vestfoldensis</name>
    <dbReference type="NCBI Taxonomy" id="245188"/>
    <lineage>
        <taxon>Bacteria</taxon>
        <taxon>Pseudomonadati</taxon>
        <taxon>Pseudomonadota</taxon>
        <taxon>Alphaproteobacteria</taxon>
        <taxon>Rhodobacterales</taxon>
        <taxon>Paracoccaceae</taxon>
        <taxon>Yoonia</taxon>
    </lineage>
</organism>